<dbReference type="Pfam" id="PF20237">
    <property type="entry name" value="DUF6594"/>
    <property type="match status" value="1"/>
</dbReference>
<accession>A0A6A6ZFM8</accession>
<proteinExistence type="predicted"/>
<feature type="compositionally biased region" description="Acidic residues" evidence="1">
    <location>
        <begin position="640"/>
        <end position="661"/>
    </location>
</feature>
<dbReference type="Proteomes" id="UP000799424">
    <property type="component" value="Unassembled WGS sequence"/>
</dbReference>
<feature type="compositionally biased region" description="Basic residues" evidence="1">
    <location>
        <begin position="354"/>
        <end position="366"/>
    </location>
</feature>
<protein>
    <submittedName>
        <fullName evidence="4">Uncharacterized protein</fullName>
    </submittedName>
</protein>
<feature type="compositionally biased region" description="Polar residues" evidence="1">
    <location>
        <begin position="447"/>
        <end position="458"/>
    </location>
</feature>
<feature type="region of interest" description="Disordered" evidence="1">
    <location>
        <begin position="473"/>
        <end position="747"/>
    </location>
</feature>
<evidence type="ECO:0000259" key="3">
    <source>
        <dbReference type="Pfam" id="PF24840"/>
    </source>
</evidence>
<dbReference type="EMBL" id="MU006244">
    <property type="protein sequence ID" value="KAF2819519.1"/>
    <property type="molecule type" value="Genomic_DNA"/>
</dbReference>
<feature type="compositionally biased region" description="Polar residues" evidence="1">
    <location>
        <begin position="529"/>
        <end position="538"/>
    </location>
</feature>
<feature type="compositionally biased region" description="Polar residues" evidence="1">
    <location>
        <begin position="309"/>
        <end position="318"/>
    </location>
</feature>
<feature type="compositionally biased region" description="Basic and acidic residues" evidence="1">
    <location>
        <begin position="691"/>
        <end position="704"/>
    </location>
</feature>
<dbReference type="PANTHER" id="PTHR35393:SF1">
    <property type="entry name" value="SNOAL-LIKE DOMAIN-CONTAINING PROTEIN"/>
    <property type="match status" value="1"/>
</dbReference>
<feature type="domain" description="SigF-like NTF2-like" evidence="3">
    <location>
        <begin position="1"/>
        <end position="164"/>
    </location>
</feature>
<evidence type="ECO:0000313" key="4">
    <source>
        <dbReference type="EMBL" id="KAF2819519.1"/>
    </source>
</evidence>
<dbReference type="PANTHER" id="PTHR35393">
    <property type="entry name" value="CHROMOSOME 1, WHOLE GENOME SHOTGUN SEQUENCE"/>
    <property type="match status" value="1"/>
</dbReference>
<dbReference type="AlphaFoldDB" id="A0A6A6ZFM8"/>
<gene>
    <name evidence="4" type="ORF">CC86DRAFT_387935</name>
</gene>
<feature type="compositionally biased region" description="Basic and acidic residues" evidence="1">
    <location>
        <begin position="630"/>
        <end position="639"/>
    </location>
</feature>
<feature type="compositionally biased region" description="Acidic residues" evidence="1">
    <location>
        <begin position="542"/>
        <end position="553"/>
    </location>
</feature>
<dbReference type="Pfam" id="PF24840">
    <property type="entry name" value="NTF2_SigF"/>
    <property type="match status" value="1"/>
</dbReference>
<sequence length="1065" mass="119443">MENPVKEIPGVIHLLTQSPPSIQEEAVETYFTPDASFTHPFCRTGSWSNSRWLIWKIYRWYKIMSPRVDLSVQSVAFDEANLILYVTIFQIFRIWFIPLYHAPVELTTVLKLLHNKADGKYYIRSQNDLYQVDQWIKFILPGGWTLIFLWHAWASFFSLVGTWVLWPVTLIEERVGWGRGNDAALERQRRLKVKEWRWLDADGTAGEQGLREKKLWCTGSRYEWTTEGNRTVHHCRYSLTVWGDPRTGPSSPISDPLTQARLPLAKAQPCNDYVAWWTDRRTPLQGPQPTSRRRSPTIDDSRYHYESLNRASGVQSAGSSRTRHRPSRTSSYDNSPPQSEAASWVEEVRDTNRRTKAGRNTIKKAPRRDSLYSDTPTRSQSGQYYEQEDTGGFVPKLDQIREGKKSRSSRSRAGSTVSSTVEPRLRRRRTADDAVTGSRSRHKHSSLQRPTDSLARLSNPSLVSVTSDLTQESGVSLGSNTTVTQRSYDDQSFVSDSEASFESYAPRSSKAARNMEAEQPEAPEAPQANVFQFMTQVPTVEEYSEEEEEEDSHDDPTTTIESASASSSDESEHVETHSTNAGSSQFVGDTPTTSPASTRRSMPDAPLPPSLQHHEVKKPLYASSFVHGHGGCEHEKHEEESDEGSEDEEYSDEAEEEDEEPRDFSGGHAHYQTLAPVPPPRAPSGSSPNDPHARRLKQQERELASHVLQSPQPKKGFQFAGGPSPHPQPSMPMYSPRAYSDATPANYEPTAGYPPEWPQFPPPLPIGYPTQPTLESPPNGHALPLTVQPPMGVPSLPVQQHAPPFHQHPGQPAQYQAHVPASDATRTAAAGYELLANKLSESPKKGNSLRKVGKLVPMYRKFEHLNHRVLLHLQDEVCELEEELRYLDEGIIQMSPRDDAGHPYPASRRGDARYGGELHFKRTELLGRIFQKIGQYNQALTSFNSLLKELDPASPEDIQAYRAWMEKRAPINDSETRFLDRKNDLLAVSRGVCVSTTRGVQDQSATVWAPLLLAVPLLAFAIVPGLSGRLVVIVLIGAAEAKLVTSTPELMGYMAIREWTVAASL</sequence>
<feature type="compositionally biased region" description="Polar residues" evidence="1">
    <location>
        <begin position="473"/>
        <end position="500"/>
    </location>
</feature>
<feature type="compositionally biased region" description="Polar residues" evidence="1">
    <location>
        <begin position="372"/>
        <end position="384"/>
    </location>
</feature>
<evidence type="ECO:0000259" key="2">
    <source>
        <dbReference type="Pfam" id="PF20237"/>
    </source>
</evidence>
<feature type="region of interest" description="Disordered" evidence="1">
    <location>
        <begin position="281"/>
        <end position="458"/>
    </location>
</feature>
<keyword evidence="5" id="KW-1185">Reference proteome</keyword>
<evidence type="ECO:0000256" key="1">
    <source>
        <dbReference type="SAM" id="MobiDB-lite"/>
    </source>
</evidence>
<feature type="compositionally biased region" description="Polar residues" evidence="1">
    <location>
        <begin position="332"/>
        <end position="341"/>
    </location>
</feature>
<feature type="compositionally biased region" description="Polar residues" evidence="1">
    <location>
        <begin position="577"/>
        <end position="587"/>
    </location>
</feature>
<dbReference type="OrthoDB" id="2344312at2759"/>
<dbReference type="InterPro" id="IPR046529">
    <property type="entry name" value="DUF6594"/>
</dbReference>
<organism evidence="4 5">
    <name type="scientific">Ophiobolus disseminans</name>
    <dbReference type="NCBI Taxonomy" id="1469910"/>
    <lineage>
        <taxon>Eukaryota</taxon>
        <taxon>Fungi</taxon>
        <taxon>Dikarya</taxon>
        <taxon>Ascomycota</taxon>
        <taxon>Pezizomycotina</taxon>
        <taxon>Dothideomycetes</taxon>
        <taxon>Pleosporomycetidae</taxon>
        <taxon>Pleosporales</taxon>
        <taxon>Pleosporineae</taxon>
        <taxon>Phaeosphaeriaceae</taxon>
        <taxon>Ophiobolus</taxon>
    </lineage>
</organism>
<evidence type="ECO:0000313" key="5">
    <source>
        <dbReference type="Proteomes" id="UP000799424"/>
    </source>
</evidence>
<dbReference type="InterPro" id="IPR057514">
    <property type="entry name" value="NTF2_SigF"/>
</dbReference>
<name>A0A6A6ZFM8_9PLEO</name>
<feature type="compositionally biased region" description="Low complexity" evidence="1">
    <location>
        <begin position="411"/>
        <end position="421"/>
    </location>
</feature>
<reference evidence="4" key="1">
    <citation type="journal article" date="2020" name="Stud. Mycol.">
        <title>101 Dothideomycetes genomes: a test case for predicting lifestyles and emergence of pathogens.</title>
        <authorList>
            <person name="Haridas S."/>
            <person name="Albert R."/>
            <person name="Binder M."/>
            <person name="Bloem J."/>
            <person name="Labutti K."/>
            <person name="Salamov A."/>
            <person name="Andreopoulos B."/>
            <person name="Baker S."/>
            <person name="Barry K."/>
            <person name="Bills G."/>
            <person name="Bluhm B."/>
            <person name="Cannon C."/>
            <person name="Castanera R."/>
            <person name="Culley D."/>
            <person name="Daum C."/>
            <person name="Ezra D."/>
            <person name="Gonzalez J."/>
            <person name="Henrissat B."/>
            <person name="Kuo A."/>
            <person name="Liang C."/>
            <person name="Lipzen A."/>
            <person name="Lutzoni F."/>
            <person name="Magnuson J."/>
            <person name="Mondo S."/>
            <person name="Nolan M."/>
            <person name="Ohm R."/>
            <person name="Pangilinan J."/>
            <person name="Park H.-J."/>
            <person name="Ramirez L."/>
            <person name="Alfaro M."/>
            <person name="Sun H."/>
            <person name="Tritt A."/>
            <person name="Yoshinaga Y."/>
            <person name="Zwiers L.-H."/>
            <person name="Turgeon B."/>
            <person name="Goodwin S."/>
            <person name="Spatafora J."/>
            <person name="Crous P."/>
            <person name="Grigoriev I."/>
        </authorList>
    </citation>
    <scope>NUCLEOTIDE SEQUENCE</scope>
    <source>
        <strain evidence="4">CBS 113818</strain>
    </source>
</reference>
<feature type="domain" description="DUF6594" evidence="2">
    <location>
        <begin position="832"/>
        <end position="1038"/>
    </location>
</feature>
<feature type="compositionally biased region" description="Low complexity" evidence="1">
    <location>
        <begin position="590"/>
        <end position="600"/>
    </location>
</feature>
<feature type="compositionally biased region" description="Basic and acidic residues" evidence="1">
    <location>
        <begin position="296"/>
        <end position="307"/>
    </location>
</feature>